<evidence type="ECO:0000259" key="3">
    <source>
        <dbReference type="PROSITE" id="PS00497"/>
    </source>
</evidence>
<keyword evidence="6" id="KW-1185">Reference proteome</keyword>
<evidence type="ECO:0000259" key="4">
    <source>
        <dbReference type="PROSITE" id="PS00498"/>
    </source>
</evidence>
<dbReference type="AlphaFoldDB" id="A0A5C3R0A6"/>
<dbReference type="InterPro" id="IPR002227">
    <property type="entry name" value="Tyrosinase_Cu-bd"/>
</dbReference>
<dbReference type="InterPro" id="IPR008922">
    <property type="entry name" value="Di-copper_centre_dom_sf"/>
</dbReference>
<gene>
    <name evidence="5" type="ORF">BDV98DRAFT_558152</name>
</gene>
<dbReference type="GO" id="GO:0016491">
    <property type="term" value="F:oxidoreductase activity"/>
    <property type="evidence" value="ECO:0007669"/>
    <property type="project" value="InterPro"/>
</dbReference>
<feature type="domain" description="Tyrosinase copper-binding" evidence="3">
    <location>
        <begin position="108"/>
        <end position="125"/>
    </location>
</feature>
<evidence type="ECO:0000256" key="2">
    <source>
        <dbReference type="SAM" id="SignalP"/>
    </source>
</evidence>
<dbReference type="STRING" id="1884261.A0A5C3R0A6"/>
<accession>A0A5C3R0A6</accession>
<dbReference type="Gene3D" id="1.10.1280.10">
    <property type="entry name" value="Di-copper center containing domain from catechol oxidase"/>
    <property type="match status" value="1"/>
</dbReference>
<dbReference type="PROSITE" id="PS00497">
    <property type="entry name" value="TYROSINASE_1"/>
    <property type="match status" value="1"/>
</dbReference>
<evidence type="ECO:0000313" key="6">
    <source>
        <dbReference type="Proteomes" id="UP000305067"/>
    </source>
</evidence>
<dbReference type="PANTHER" id="PTHR11474:SF127">
    <property type="entry name" value="TYROSINASE COPPER-BINDING DOMAIN-CONTAINING PROTEIN"/>
    <property type="match status" value="1"/>
</dbReference>
<dbReference type="Pfam" id="PF00264">
    <property type="entry name" value="Tyrosinase"/>
    <property type="match status" value="1"/>
</dbReference>
<feature type="chain" id="PRO_5022991433" evidence="2">
    <location>
        <begin position="35"/>
        <end position="373"/>
    </location>
</feature>
<dbReference type="InterPro" id="IPR050316">
    <property type="entry name" value="Tyrosinase/Hemocyanin"/>
</dbReference>
<dbReference type="PRINTS" id="PR00092">
    <property type="entry name" value="TYROSINASE"/>
</dbReference>
<dbReference type="PROSITE" id="PS00498">
    <property type="entry name" value="TYROSINASE_2"/>
    <property type="match status" value="1"/>
</dbReference>
<sequence>MMPILPTFFTHSNPLLLTVFYIQLVASLLGAAHASSGCDNPAQRKEWRMLSGAEKQSWVDAFNCLAELPHDASHSPTVLATDIPPVDESSSYYDDIVYLHMDLNHHVHFTGLFFPWHRWYVHQVEKALKTKCGYPGTMPYWDWTLDAPNFHDSSFWDDTFIGGWGQADHDDYGITTGGFATQMRAYPTPHHIRRQYTLRPFTDFPEFEPNPEKMANTSFTREEVDRLVNGYAGDFNGLQKDLESFEGMHSAVHNILGGDLKGACPESDIGRALYPDCSHGSKWSPNDPIFFLHHAMLDKVWSDWQHRRPENRMAFYGGSVKSIQNASIYEQYPNGAPPFLQLDSPVPGDGLWEGTTIGEVMETQGRYLCYVYV</sequence>
<dbReference type="EMBL" id="ML178814">
    <property type="protein sequence ID" value="TFL07612.1"/>
    <property type="molecule type" value="Genomic_DNA"/>
</dbReference>
<evidence type="ECO:0000313" key="5">
    <source>
        <dbReference type="EMBL" id="TFL07612.1"/>
    </source>
</evidence>
<evidence type="ECO:0000256" key="1">
    <source>
        <dbReference type="ARBA" id="ARBA00022723"/>
    </source>
</evidence>
<name>A0A5C3R0A6_9AGAR</name>
<feature type="signal peptide" evidence="2">
    <location>
        <begin position="1"/>
        <end position="34"/>
    </location>
</feature>
<keyword evidence="1" id="KW-0479">Metal-binding</keyword>
<dbReference type="SUPFAM" id="SSF48056">
    <property type="entry name" value="Di-copper centre-containing domain"/>
    <property type="match status" value="1"/>
</dbReference>
<feature type="domain" description="Tyrosinase copper-binding" evidence="4">
    <location>
        <begin position="287"/>
        <end position="298"/>
    </location>
</feature>
<dbReference type="Proteomes" id="UP000305067">
    <property type="component" value="Unassembled WGS sequence"/>
</dbReference>
<keyword evidence="2" id="KW-0732">Signal</keyword>
<dbReference type="GO" id="GO:0046872">
    <property type="term" value="F:metal ion binding"/>
    <property type="evidence" value="ECO:0007669"/>
    <property type="project" value="UniProtKB-KW"/>
</dbReference>
<proteinExistence type="predicted"/>
<organism evidence="5 6">
    <name type="scientific">Pterulicium gracile</name>
    <dbReference type="NCBI Taxonomy" id="1884261"/>
    <lineage>
        <taxon>Eukaryota</taxon>
        <taxon>Fungi</taxon>
        <taxon>Dikarya</taxon>
        <taxon>Basidiomycota</taxon>
        <taxon>Agaricomycotina</taxon>
        <taxon>Agaricomycetes</taxon>
        <taxon>Agaricomycetidae</taxon>
        <taxon>Agaricales</taxon>
        <taxon>Pleurotineae</taxon>
        <taxon>Pterulaceae</taxon>
        <taxon>Pterulicium</taxon>
    </lineage>
</organism>
<protein>
    <submittedName>
        <fullName evidence="5">Di-copper centre-containing protein</fullName>
    </submittedName>
</protein>
<dbReference type="PANTHER" id="PTHR11474">
    <property type="entry name" value="TYROSINASE FAMILY MEMBER"/>
    <property type="match status" value="1"/>
</dbReference>
<dbReference type="OrthoDB" id="6132182at2759"/>
<reference evidence="5 6" key="1">
    <citation type="journal article" date="2019" name="Nat. Ecol. Evol.">
        <title>Megaphylogeny resolves global patterns of mushroom evolution.</title>
        <authorList>
            <person name="Varga T."/>
            <person name="Krizsan K."/>
            <person name="Foldi C."/>
            <person name="Dima B."/>
            <person name="Sanchez-Garcia M."/>
            <person name="Sanchez-Ramirez S."/>
            <person name="Szollosi G.J."/>
            <person name="Szarkandi J.G."/>
            <person name="Papp V."/>
            <person name="Albert L."/>
            <person name="Andreopoulos W."/>
            <person name="Angelini C."/>
            <person name="Antonin V."/>
            <person name="Barry K.W."/>
            <person name="Bougher N.L."/>
            <person name="Buchanan P."/>
            <person name="Buyck B."/>
            <person name="Bense V."/>
            <person name="Catcheside P."/>
            <person name="Chovatia M."/>
            <person name="Cooper J."/>
            <person name="Damon W."/>
            <person name="Desjardin D."/>
            <person name="Finy P."/>
            <person name="Geml J."/>
            <person name="Haridas S."/>
            <person name="Hughes K."/>
            <person name="Justo A."/>
            <person name="Karasinski D."/>
            <person name="Kautmanova I."/>
            <person name="Kiss B."/>
            <person name="Kocsube S."/>
            <person name="Kotiranta H."/>
            <person name="LaButti K.M."/>
            <person name="Lechner B.E."/>
            <person name="Liimatainen K."/>
            <person name="Lipzen A."/>
            <person name="Lukacs Z."/>
            <person name="Mihaltcheva S."/>
            <person name="Morgado L.N."/>
            <person name="Niskanen T."/>
            <person name="Noordeloos M.E."/>
            <person name="Ohm R.A."/>
            <person name="Ortiz-Santana B."/>
            <person name="Ovrebo C."/>
            <person name="Racz N."/>
            <person name="Riley R."/>
            <person name="Savchenko A."/>
            <person name="Shiryaev A."/>
            <person name="Soop K."/>
            <person name="Spirin V."/>
            <person name="Szebenyi C."/>
            <person name="Tomsovsky M."/>
            <person name="Tulloss R.E."/>
            <person name="Uehling J."/>
            <person name="Grigoriev I.V."/>
            <person name="Vagvolgyi C."/>
            <person name="Papp T."/>
            <person name="Martin F.M."/>
            <person name="Miettinen O."/>
            <person name="Hibbett D.S."/>
            <person name="Nagy L.G."/>
        </authorList>
    </citation>
    <scope>NUCLEOTIDE SEQUENCE [LARGE SCALE GENOMIC DNA]</scope>
    <source>
        <strain evidence="5 6">CBS 309.79</strain>
    </source>
</reference>